<dbReference type="Proteomes" id="UP000557307">
    <property type="component" value="Unassembled WGS sequence"/>
</dbReference>
<dbReference type="Gene3D" id="2.40.160.20">
    <property type="match status" value="1"/>
</dbReference>
<sequence length="349" mass="38493">MQSRATTYCLLGLTLLYLGTGSCLAQSSWEVLKQVGKLATRASERNTTRLPVLGMEVNWLRATSGEKLWQRAHGLPNLGLSLAIRNVGNPALYGYDASLVPFLEFNLLRRPHTAVHVRHGTGLGYVTRRHEPSRNPDNQLLSTHLNAASFLKVGLEARLGKYLLAEGGLDLRHLSNGNLFLPNLGLNTLGLYAGLQWASAPAAPSRPGTLDRRRSRWGWSPSLALGVSQQRKAGPHQFDWQLSTLAVFQHDLRFRALGGAEALFRQGQLRQVGILLGEEVLFGRLGVRYLLGGSVYNAFDTGFLYEKVGVAYYPFRFNSEVPQGMYVGTSIKAYGFRASFVEVSAGFVF</sequence>
<comment type="caution">
    <text evidence="1">The sequence shown here is derived from an EMBL/GenBank/DDBJ whole genome shotgun (WGS) entry which is preliminary data.</text>
</comment>
<dbReference type="Pfam" id="PF09411">
    <property type="entry name" value="PagL"/>
    <property type="match status" value="1"/>
</dbReference>
<dbReference type="EMBL" id="JACHGF010000002">
    <property type="protein sequence ID" value="MBB5283901.1"/>
    <property type="molecule type" value="Genomic_DNA"/>
</dbReference>
<organism evidence="1 2">
    <name type="scientific">Rhabdobacter roseus</name>
    <dbReference type="NCBI Taxonomy" id="1655419"/>
    <lineage>
        <taxon>Bacteria</taxon>
        <taxon>Pseudomonadati</taxon>
        <taxon>Bacteroidota</taxon>
        <taxon>Cytophagia</taxon>
        <taxon>Cytophagales</taxon>
        <taxon>Cytophagaceae</taxon>
        <taxon>Rhabdobacter</taxon>
    </lineage>
</organism>
<evidence type="ECO:0008006" key="3">
    <source>
        <dbReference type="Google" id="ProtNLM"/>
    </source>
</evidence>
<protein>
    <recommendedName>
        <fullName evidence="3">Acyloxyacyl hydrolase</fullName>
    </recommendedName>
</protein>
<dbReference type="InterPro" id="IPR018550">
    <property type="entry name" value="Lipid-A_deacylase-rel"/>
</dbReference>
<evidence type="ECO:0000313" key="1">
    <source>
        <dbReference type="EMBL" id="MBB5283901.1"/>
    </source>
</evidence>
<evidence type="ECO:0000313" key="2">
    <source>
        <dbReference type="Proteomes" id="UP000557307"/>
    </source>
</evidence>
<name>A0A840TKB7_9BACT</name>
<proteinExistence type="predicted"/>
<keyword evidence="2" id="KW-1185">Reference proteome</keyword>
<dbReference type="PROSITE" id="PS51257">
    <property type="entry name" value="PROKAR_LIPOPROTEIN"/>
    <property type="match status" value="1"/>
</dbReference>
<reference evidence="1 2" key="1">
    <citation type="submission" date="2020-08" db="EMBL/GenBank/DDBJ databases">
        <title>Genomic Encyclopedia of Type Strains, Phase IV (KMG-IV): sequencing the most valuable type-strain genomes for metagenomic binning, comparative biology and taxonomic classification.</title>
        <authorList>
            <person name="Goeker M."/>
        </authorList>
    </citation>
    <scope>NUCLEOTIDE SEQUENCE [LARGE SCALE GENOMIC DNA]</scope>
    <source>
        <strain evidence="1 2">DSM 105074</strain>
    </source>
</reference>
<gene>
    <name evidence="1" type="ORF">HNQ92_002027</name>
</gene>
<dbReference type="AlphaFoldDB" id="A0A840TKB7"/>
<accession>A0A840TKB7</accession>